<proteinExistence type="predicted"/>
<dbReference type="Proteomes" id="UP001165083">
    <property type="component" value="Unassembled WGS sequence"/>
</dbReference>
<keyword evidence="3" id="KW-1185">Reference proteome</keyword>
<organism evidence="2 3">
    <name type="scientific">Phytophthora lilii</name>
    <dbReference type="NCBI Taxonomy" id="2077276"/>
    <lineage>
        <taxon>Eukaryota</taxon>
        <taxon>Sar</taxon>
        <taxon>Stramenopiles</taxon>
        <taxon>Oomycota</taxon>
        <taxon>Peronosporomycetes</taxon>
        <taxon>Peronosporales</taxon>
        <taxon>Peronosporaceae</taxon>
        <taxon>Phytophthora</taxon>
    </lineage>
</organism>
<dbReference type="AlphaFoldDB" id="A0A9W6XHI8"/>
<reference evidence="2" key="1">
    <citation type="submission" date="2023-04" db="EMBL/GenBank/DDBJ databases">
        <title>Phytophthora lilii NBRC 32176.</title>
        <authorList>
            <person name="Ichikawa N."/>
            <person name="Sato H."/>
            <person name="Tonouchi N."/>
        </authorList>
    </citation>
    <scope>NUCLEOTIDE SEQUENCE</scope>
    <source>
        <strain evidence="2">NBRC 32176</strain>
    </source>
</reference>
<evidence type="ECO:0000313" key="3">
    <source>
        <dbReference type="Proteomes" id="UP001165083"/>
    </source>
</evidence>
<comment type="caution">
    <text evidence="2">The sequence shown here is derived from an EMBL/GenBank/DDBJ whole genome shotgun (WGS) entry which is preliminary data.</text>
</comment>
<dbReference type="EMBL" id="BSXW01001694">
    <property type="protein sequence ID" value="GMF38582.1"/>
    <property type="molecule type" value="Genomic_DNA"/>
</dbReference>
<sequence length="167" mass="18301">MSSLQQGTRTPPGTDSGRSSTTGDLTENELDGSRDSATSRSSVERAIENMMQLMYNMSANISRLKQNTDEFTRSVGELKTKIDHVKNRNYCCHNCGCPATATKPANISSTAPGFIEVGDQTVLELNASTIPLFVVTLTCVKNVNWCRHPQFRCPLPTTASCMIHIKN</sequence>
<evidence type="ECO:0000313" key="2">
    <source>
        <dbReference type="EMBL" id="GMF38582.1"/>
    </source>
</evidence>
<gene>
    <name evidence="2" type="ORF">Plil01_001609600</name>
</gene>
<protein>
    <submittedName>
        <fullName evidence="2">Unnamed protein product</fullName>
    </submittedName>
</protein>
<evidence type="ECO:0000256" key="1">
    <source>
        <dbReference type="SAM" id="MobiDB-lite"/>
    </source>
</evidence>
<name>A0A9W6XHI8_9STRA</name>
<feature type="compositionally biased region" description="Polar residues" evidence="1">
    <location>
        <begin position="1"/>
        <end position="25"/>
    </location>
</feature>
<feature type="region of interest" description="Disordered" evidence="1">
    <location>
        <begin position="1"/>
        <end position="42"/>
    </location>
</feature>
<accession>A0A9W6XHI8</accession>